<reference evidence="1" key="1">
    <citation type="journal article" date="2021" name="New Phytol.">
        <title>Evolutionary innovations through gain and loss of genes in the ectomycorrhizal Boletales.</title>
        <authorList>
            <person name="Wu G."/>
            <person name="Miyauchi S."/>
            <person name="Morin E."/>
            <person name="Kuo A."/>
            <person name="Drula E."/>
            <person name="Varga T."/>
            <person name="Kohler A."/>
            <person name="Feng B."/>
            <person name="Cao Y."/>
            <person name="Lipzen A."/>
            <person name="Daum C."/>
            <person name="Hundley H."/>
            <person name="Pangilinan J."/>
            <person name="Johnson J."/>
            <person name="Barry K."/>
            <person name="LaButti K."/>
            <person name="Ng V."/>
            <person name="Ahrendt S."/>
            <person name="Min B."/>
            <person name="Choi I.G."/>
            <person name="Park H."/>
            <person name="Plett J.M."/>
            <person name="Magnuson J."/>
            <person name="Spatafora J.W."/>
            <person name="Nagy L.G."/>
            <person name="Henrissat B."/>
            <person name="Grigoriev I.V."/>
            <person name="Yang Z.L."/>
            <person name="Xu J."/>
            <person name="Martin F.M."/>
        </authorList>
    </citation>
    <scope>NUCLEOTIDE SEQUENCE</scope>
    <source>
        <strain evidence="1">ATCC 28755</strain>
    </source>
</reference>
<gene>
    <name evidence="1" type="ORF">BJ138DRAFT_1167787</name>
</gene>
<evidence type="ECO:0000313" key="1">
    <source>
        <dbReference type="EMBL" id="KAH7903663.1"/>
    </source>
</evidence>
<sequence>MADLQALIYELQMQQVVNYLAAAGGALVLYDQVLTFSQEVDLIWNRQWSYMTALYFIARYSGDLLVIGYAAMYMCINWTYSGFVSIYLAVNWANNIFLLTMQAILVIRVYALFNRSKKVLIFLATFYVLQAIATIAITGLIANKRVLDKSFTYAGPALGSVVQGFVTNFPTFLLTAERDNSILSVVFDSILLCFALWAFGKHALEAKTLNKGWSINVLVRTVVADHLLYFVCNLIWLSLALATTNAGDSYTILGILVNDLSILSATLVVVAGPRMVISLRTIENKTRGEGETLEGEMSTIRFGVREPPAQSESVMEEGGGF</sequence>
<dbReference type="EMBL" id="MU268829">
    <property type="protein sequence ID" value="KAH7903663.1"/>
    <property type="molecule type" value="Genomic_DNA"/>
</dbReference>
<protein>
    <submittedName>
        <fullName evidence="1">Uncharacterized protein</fullName>
    </submittedName>
</protein>
<keyword evidence="2" id="KW-1185">Reference proteome</keyword>
<dbReference type="Proteomes" id="UP000790377">
    <property type="component" value="Unassembled WGS sequence"/>
</dbReference>
<comment type="caution">
    <text evidence="1">The sequence shown here is derived from an EMBL/GenBank/DDBJ whole genome shotgun (WGS) entry which is preliminary data.</text>
</comment>
<evidence type="ECO:0000313" key="2">
    <source>
        <dbReference type="Proteomes" id="UP000790377"/>
    </source>
</evidence>
<proteinExistence type="predicted"/>
<name>A0ACB7ZSD7_9AGAM</name>
<accession>A0ACB7ZSD7</accession>
<organism evidence="1 2">
    <name type="scientific">Hygrophoropsis aurantiaca</name>
    <dbReference type="NCBI Taxonomy" id="72124"/>
    <lineage>
        <taxon>Eukaryota</taxon>
        <taxon>Fungi</taxon>
        <taxon>Dikarya</taxon>
        <taxon>Basidiomycota</taxon>
        <taxon>Agaricomycotina</taxon>
        <taxon>Agaricomycetes</taxon>
        <taxon>Agaricomycetidae</taxon>
        <taxon>Boletales</taxon>
        <taxon>Coniophorineae</taxon>
        <taxon>Hygrophoropsidaceae</taxon>
        <taxon>Hygrophoropsis</taxon>
    </lineage>
</organism>